<feature type="compositionally biased region" description="Low complexity" evidence="1">
    <location>
        <begin position="389"/>
        <end position="405"/>
    </location>
</feature>
<evidence type="ECO:0000313" key="3">
    <source>
        <dbReference type="Proteomes" id="UP000077115"/>
    </source>
</evidence>
<accession>A0A177WIT9</accession>
<reference evidence="2 3" key="1">
    <citation type="submission" date="2006-10" db="EMBL/GenBank/DDBJ databases">
        <title>The Genome Sequence of Batrachochytrium dendrobatidis JEL423.</title>
        <authorList>
            <consortium name="The Broad Institute Genome Sequencing Platform"/>
            <person name="Birren B."/>
            <person name="Lander E."/>
            <person name="Galagan J."/>
            <person name="Cuomo C."/>
            <person name="Devon K."/>
            <person name="Jaffe D."/>
            <person name="Butler J."/>
            <person name="Alvarez P."/>
            <person name="Gnerre S."/>
            <person name="Grabherr M."/>
            <person name="Kleber M."/>
            <person name="Mauceli E."/>
            <person name="Brockman W."/>
            <person name="Young S."/>
            <person name="LaButti K."/>
            <person name="Sykes S."/>
            <person name="DeCaprio D."/>
            <person name="Crawford M."/>
            <person name="Koehrsen M."/>
            <person name="Engels R."/>
            <person name="Montgomery P."/>
            <person name="Pearson M."/>
            <person name="Howarth C."/>
            <person name="Larson L."/>
            <person name="White J."/>
            <person name="O'Leary S."/>
            <person name="Kodira C."/>
            <person name="Zeng Q."/>
            <person name="Yandava C."/>
            <person name="Alvarado L."/>
            <person name="Longcore J."/>
            <person name="James T."/>
        </authorList>
    </citation>
    <scope>NUCLEOTIDE SEQUENCE [LARGE SCALE GENOMIC DNA]</scope>
    <source>
        <strain evidence="2 3">JEL423</strain>
    </source>
</reference>
<name>A0A177WIT9_BATDL</name>
<dbReference type="Proteomes" id="UP000077115">
    <property type="component" value="Unassembled WGS sequence"/>
</dbReference>
<proteinExistence type="predicted"/>
<feature type="region of interest" description="Disordered" evidence="1">
    <location>
        <begin position="384"/>
        <end position="405"/>
    </location>
</feature>
<evidence type="ECO:0000313" key="2">
    <source>
        <dbReference type="EMBL" id="OAJ39712.1"/>
    </source>
</evidence>
<reference evidence="2 3" key="2">
    <citation type="submission" date="2016-05" db="EMBL/GenBank/DDBJ databases">
        <title>Lineage-specific infection strategies underlie the spectrum of fungal disease in amphibians.</title>
        <authorList>
            <person name="Cuomo C.A."/>
            <person name="Farrer R.A."/>
            <person name="James T."/>
            <person name="Longcore J."/>
            <person name="Birren B."/>
        </authorList>
    </citation>
    <scope>NUCLEOTIDE SEQUENCE [LARGE SCALE GENOMIC DNA]</scope>
    <source>
        <strain evidence="2 3">JEL423</strain>
    </source>
</reference>
<organism evidence="2 3">
    <name type="scientific">Batrachochytrium dendrobatidis (strain JEL423)</name>
    <dbReference type="NCBI Taxonomy" id="403673"/>
    <lineage>
        <taxon>Eukaryota</taxon>
        <taxon>Fungi</taxon>
        <taxon>Fungi incertae sedis</taxon>
        <taxon>Chytridiomycota</taxon>
        <taxon>Chytridiomycota incertae sedis</taxon>
        <taxon>Chytridiomycetes</taxon>
        <taxon>Rhizophydiales</taxon>
        <taxon>Rhizophydiales incertae sedis</taxon>
        <taxon>Batrachochytrium</taxon>
    </lineage>
</organism>
<sequence>MRRSSVSFSQTGSILTLCNWPCVLETVSGLHLEQLDAYGSRPSVPTTPIISHSKNMFTPIEVRQPTRLLVIDTKQFDIDHFIREAVITHAIKPNRELQKVLDSIEFENFLKAGVLFVQAFIREQLVRAQEQASKSWNNVPPAFIRQVNEISKQELFSIEGISSADACHETKTKLHNFSLSYCFLLLYNSRKSHGLAKERYHFEGIYNIAISFVKSTLSAHSLDQVIDHELNFLFRSPLFATLPTKTMIDPIQQQFISAIRDLQSCSNKNGTLQGHSNNPLESMGMLHFINLNRRDSSSLPCGKKLHDGMQDLPSNQSFDPLGSALKHNQNSRCKNTHASSLPRMGGVGKWGNYVGTSRHNQKLKPMHASLDTSSNFMQLSSTEGIGAAHSSGHPGSTLSSSVRGRSRVSSDINTLALNSRPNTVDTRHKRISLNDVRMLRSPLANETLPPVQRFLFVQSRPEAISSVVG</sequence>
<dbReference type="OrthoDB" id="2142473at2759"/>
<gene>
    <name evidence="2" type="ORF">BDEG_23541</name>
</gene>
<dbReference type="VEuPathDB" id="FungiDB:BDEG_23541"/>
<dbReference type="AlphaFoldDB" id="A0A177WIT9"/>
<dbReference type="EMBL" id="DS022303">
    <property type="protein sequence ID" value="OAJ39712.1"/>
    <property type="molecule type" value="Genomic_DNA"/>
</dbReference>
<protein>
    <submittedName>
        <fullName evidence="2">Uncharacterized protein</fullName>
    </submittedName>
</protein>
<evidence type="ECO:0000256" key="1">
    <source>
        <dbReference type="SAM" id="MobiDB-lite"/>
    </source>
</evidence>